<dbReference type="GO" id="GO:0004674">
    <property type="term" value="F:protein serine/threonine kinase activity"/>
    <property type="evidence" value="ECO:0007669"/>
    <property type="project" value="TreeGrafter"/>
</dbReference>
<feature type="region of interest" description="Disordered" evidence="1">
    <location>
        <begin position="190"/>
        <end position="215"/>
    </location>
</feature>
<accession>A0A150GMC6</accession>
<dbReference type="InterPro" id="IPR011009">
    <property type="entry name" value="Kinase-like_dom_sf"/>
</dbReference>
<dbReference type="AlphaFoldDB" id="A0A150GMC6"/>
<dbReference type="Gene3D" id="3.30.200.20">
    <property type="entry name" value="Phosphorylase Kinase, domain 1"/>
    <property type="match status" value="1"/>
</dbReference>
<keyword evidence="4" id="KW-1185">Reference proteome</keyword>
<dbReference type="GO" id="GO:0005524">
    <property type="term" value="F:ATP binding"/>
    <property type="evidence" value="ECO:0007669"/>
    <property type="project" value="InterPro"/>
</dbReference>
<reference evidence="4" key="1">
    <citation type="journal article" date="2016" name="Nat. Commun.">
        <title>The Gonium pectorale genome demonstrates co-option of cell cycle regulation during the evolution of multicellularity.</title>
        <authorList>
            <person name="Hanschen E.R."/>
            <person name="Marriage T.N."/>
            <person name="Ferris P.J."/>
            <person name="Hamaji T."/>
            <person name="Toyoda A."/>
            <person name="Fujiyama A."/>
            <person name="Neme R."/>
            <person name="Noguchi H."/>
            <person name="Minakuchi Y."/>
            <person name="Suzuki M."/>
            <person name="Kawai-Toyooka H."/>
            <person name="Smith D.R."/>
            <person name="Sparks H."/>
            <person name="Anderson J."/>
            <person name="Bakaric R."/>
            <person name="Luria V."/>
            <person name="Karger A."/>
            <person name="Kirschner M.W."/>
            <person name="Durand P.M."/>
            <person name="Michod R.E."/>
            <person name="Nozaki H."/>
            <person name="Olson B.J."/>
        </authorList>
    </citation>
    <scope>NUCLEOTIDE SEQUENCE [LARGE SCALE GENOMIC DNA]</scope>
    <source>
        <strain evidence="4">NIES-2863</strain>
    </source>
</reference>
<proteinExistence type="predicted"/>
<dbReference type="PROSITE" id="PS50011">
    <property type="entry name" value="PROTEIN_KINASE_DOM"/>
    <property type="match status" value="1"/>
</dbReference>
<dbReference type="InterPro" id="IPR051681">
    <property type="entry name" value="Ser/Thr_Kinases-Pseudokinases"/>
</dbReference>
<evidence type="ECO:0000313" key="4">
    <source>
        <dbReference type="Proteomes" id="UP000075714"/>
    </source>
</evidence>
<evidence type="ECO:0000259" key="2">
    <source>
        <dbReference type="PROSITE" id="PS50011"/>
    </source>
</evidence>
<dbReference type="InterPro" id="IPR000719">
    <property type="entry name" value="Prot_kinase_dom"/>
</dbReference>
<sequence length="282" mass="28854">MAVAGEKLWGPVTFGGEKGLAQDSKAALPTVALQRFDWYSLDTAQRSPGVGRGRSGAGADPWNGSSGSVKLQTRSIELGVERFLRTFALTIKNSIANAAAEDGNKKALHGSWHGLAVAVKSRVINEARAGPEATRRQRSVMEVAISTSLDHPNVVRSYAYELRRLGAGATEAAKASQLLPAPGAGAMAEGNVNQGGGLVGENAGGSNSSTSGGSADEDVVHQLLVVQELCEAGSLRSALVVELLPGAAAGLAATQFALALAADVAAGMTHIHSRDVVHGVSS</sequence>
<comment type="caution">
    <text evidence="3">The sequence shown here is derived from an EMBL/GenBank/DDBJ whole genome shotgun (WGS) entry which is preliminary data.</text>
</comment>
<dbReference type="Proteomes" id="UP000075714">
    <property type="component" value="Unassembled WGS sequence"/>
</dbReference>
<feature type="compositionally biased region" description="Gly residues" evidence="1">
    <location>
        <begin position="193"/>
        <end position="203"/>
    </location>
</feature>
<feature type="compositionally biased region" description="Low complexity" evidence="1">
    <location>
        <begin position="204"/>
        <end position="214"/>
    </location>
</feature>
<organism evidence="3 4">
    <name type="scientific">Gonium pectorale</name>
    <name type="common">Green alga</name>
    <dbReference type="NCBI Taxonomy" id="33097"/>
    <lineage>
        <taxon>Eukaryota</taxon>
        <taxon>Viridiplantae</taxon>
        <taxon>Chlorophyta</taxon>
        <taxon>core chlorophytes</taxon>
        <taxon>Chlorophyceae</taxon>
        <taxon>CS clade</taxon>
        <taxon>Chlamydomonadales</taxon>
        <taxon>Volvocaceae</taxon>
        <taxon>Gonium</taxon>
    </lineage>
</organism>
<gene>
    <name evidence="3" type="ORF">GPECTOR_14g174</name>
</gene>
<evidence type="ECO:0000313" key="3">
    <source>
        <dbReference type="EMBL" id="KXZ50928.1"/>
    </source>
</evidence>
<dbReference type="SUPFAM" id="SSF56112">
    <property type="entry name" value="Protein kinase-like (PK-like)"/>
    <property type="match status" value="1"/>
</dbReference>
<dbReference type="PANTHER" id="PTHR44329">
    <property type="entry name" value="SERINE/THREONINE-PROTEIN KINASE TNNI3K-RELATED"/>
    <property type="match status" value="1"/>
</dbReference>
<dbReference type="PANTHER" id="PTHR44329:SF214">
    <property type="entry name" value="PROTEIN KINASE DOMAIN-CONTAINING PROTEIN"/>
    <property type="match status" value="1"/>
</dbReference>
<name>A0A150GMC6_GONPE</name>
<dbReference type="EMBL" id="LSYV01000015">
    <property type="protein sequence ID" value="KXZ50928.1"/>
    <property type="molecule type" value="Genomic_DNA"/>
</dbReference>
<protein>
    <recommendedName>
        <fullName evidence="2">Protein kinase domain-containing protein</fullName>
    </recommendedName>
</protein>
<feature type="region of interest" description="Disordered" evidence="1">
    <location>
        <begin position="47"/>
        <end position="68"/>
    </location>
</feature>
<feature type="domain" description="Protein kinase" evidence="2">
    <location>
        <begin position="72"/>
        <end position="282"/>
    </location>
</feature>
<evidence type="ECO:0000256" key="1">
    <source>
        <dbReference type="SAM" id="MobiDB-lite"/>
    </source>
</evidence>
<dbReference type="OrthoDB" id="5979581at2759"/>